<dbReference type="AlphaFoldDB" id="A0A9E8NGQ2"/>
<reference evidence="1" key="1">
    <citation type="submission" date="2022-11" db="EMBL/GenBank/DDBJ databases">
        <title>Dyadobacter pollutisoli sp. nov., isolated from plastic dumped soil.</title>
        <authorList>
            <person name="Kim J.M."/>
            <person name="Kim K.R."/>
            <person name="Lee J.K."/>
            <person name="Hao L."/>
            <person name="Jeon C.O."/>
        </authorList>
    </citation>
    <scope>NUCLEOTIDE SEQUENCE</scope>
    <source>
        <strain evidence="1">U1</strain>
    </source>
</reference>
<dbReference type="RefSeq" id="WP_244820013.1">
    <property type="nucleotide sequence ID" value="NZ_CP112998.1"/>
</dbReference>
<name>A0A9E8NGQ2_9BACT</name>
<protein>
    <submittedName>
        <fullName evidence="1">Uncharacterized protein</fullName>
    </submittedName>
</protein>
<evidence type="ECO:0000313" key="1">
    <source>
        <dbReference type="EMBL" id="WAC14646.1"/>
    </source>
</evidence>
<gene>
    <name evidence="1" type="ORF">ON006_11925</name>
</gene>
<dbReference type="Proteomes" id="UP001164653">
    <property type="component" value="Chromosome"/>
</dbReference>
<dbReference type="KEGG" id="dpf:ON006_11925"/>
<accession>A0A9E8NGQ2</accession>
<proteinExistence type="predicted"/>
<keyword evidence="2" id="KW-1185">Reference proteome</keyword>
<dbReference type="EMBL" id="CP112998">
    <property type="protein sequence ID" value="WAC14646.1"/>
    <property type="molecule type" value="Genomic_DNA"/>
</dbReference>
<evidence type="ECO:0000313" key="2">
    <source>
        <dbReference type="Proteomes" id="UP001164653"/>
    </source>
</evidence>
<organism evidence="1 2">
    <name type="scientific">Dyadobacter pollutisoli</name>
    <dbReference type="NCBI Taxonomy" id="2910158"/>
    <lineage>
        <taxon>Bacteria</taxon>
        <taxon>Pseudomonadati</taxon>
        <taxon>Bacteroidota</taxon>
        <taxon>Cytophagia</taxon>
        <taxon>Cytophagales</taxon>
        <taxon>Spirosomataceae</taxon>
        <taxon>Dyadobacter</taxon>
    </lineage>
</organism>
<sequence>MKKVHLIIVQMLVLTLLPGISIHLFAQSYYSPQKSESGYWQVHTDYKTQNTMVRFFDADHQPMYQETMSRKYIKLSKKNVRKFDELLSKLMSKNMLKSDVKAYDIIADSRIGFHETYKSEPVEFETVASDPKVAAHNVYVTRQGRVKVILKNPLEEFYQVTILDNELHTIYTEQINASSYGRWFDVSQLMEGTYSIHVYNARKKLNYKLTIDEYLGYKLEDLD</sequence>